<reference evidence="2" key="1">
    <citation type="submission" date="2023-03" db="EMBL/GenBank/DDBJ databases">
        <authorList>
            <person name="Steffen K."/>
            <person name="Cardenas P."/>
        </authorList>
    </citation>
    <scope>NUCLEOTIDE SEQUENCE</scope>
</reference>
<protein>
    <submittedName>
        <fullName evidence="2">Uncharacterized protein</fullName>
    </submittedName>
</protein>
<name>A0AA35WQ10_GEOBA</name>
<feature type="region of interest" description="Disordered" evidence="1">
    <location>
        <begin position="1"/>
        <end position="27"/>
    </location>
</feature>
<evidence type="ECO:0000313" key="2">
    <source>
        <dbReference type="EMBL" id="CAI8024956.1"/>
    </source>
</evidence>
<keyword evidence="3" id="KW-1185">Reference proteome</keyword>
<evidence type="ECO:0000313" key="3">
    <source>
        <dbReference type="Proteomes" id="UP001174909"/>
    </source>
</evidence>
<sequence length="67" mass="7285">MTTWCSPDTSQTETVPPRPAAPDRACSHVSGVPALSGKGYECDSERVQTVCSEVFENRRSLLKSGDR</sequence>
<organism evidence="2 3">
    <name type="scientific">Geodia barretti</name>
    <name type="common">Barrett's horny sponge</name>
    <dbReference type="NCBI Taxonomy" id="519541"/>
    <lineage>
        <taxon>Eukaryota</taxon>
        <taxon>Metazoa</taxon>
        <taxon>Porifera</taxon>
        <taxon>Demospongiae</taxon>
        <taxon>Heteroscleromorpha</taxon>
        <taxon>Tetractinellida</taxon>
        <taxon>Astrophorina</taxon>
        <taxon>Geodiidae</taxon>
        <taxon>Geodia</taxon>
    </lineage>
</organism>
<evidence type="ECO:0000256" key="1">
    <source>
        <dbReference type="SAM" id="MobiDB-lite"/>
    </source>
</evidence>
<comment type="caution">
    <text evidence="2">The sequence shown here is derived from an EMBL/GenBank/DDBJ whole genome shotgun (WGS) entry which is preliminary data.</text>
</comment>
<dbReference type="Proteomes" id="UP001174909">
    <property type="component" value="Unassembled WGS sequence"/>
</dbReference>
<dbReference type="EMBL" id="CASHTH010002113">
    <property type="protein sequence ID" value="CAI8024956.1"/>
    <property type="molecule type" value="Genomic_DNA"/>
</dbReference>
<proteinExistence type="predicted"/>
<feature type="compositionally biased region" description="Polar residues" evidence="1">
    <location>
        <begin position="1"/>
        <end position="14"/>
    </location>
</feature>
<gene>
    <name evidence="2" type="ORF">GBAR_LOCUS14461</name>
</gene>
<accession>A0AA35WQ10</accession>
<dbReference type="AlphaFoldDB" id="A0AA35WQ10"/>